<dbReference type="NCBIfam" id="TIGR02606">
    <property type="entry name" value="antidote_CC2985"/>
    <property type="match status" value="1"/>
</dbReference>
<keyword evidence="6" id="KW-1185">Reference proteome</keyword>
<proteinExistence type="inferred from homology"/>
<keyword evidence="3" id="KW-1277">Toxin-antitoxin system</keyword>
<evidence type="ECO:0000256" key="2">
    <source>
        <dbReference type="ARBA" id="ARBA00017940"/>
    </source>
</evidence>
<organism evidence="5 6">
    <name type="scientific">Methylomonas koyamae</name>
    <dbReference type="NCBI Taxonomy" id="702114"/>
    <lineage>
        <taxon>Bacteria</taxon>
        <taxon>Pseudomonadati</taxon>
        <taxon>Pseudomonadota</taxon>
        <taxon>Gammaproteobacteria</taxon>
        <taxon>Methylococcales</taxon>
        <taxon>Methylococcaceae</taxon>
        <taxon>Methylomonas</taxon>
    </lineage>
</organism>
<evidence type="ECO:0000256" key="4">
    <source>
        <dbReference type="ARBA" id="ARBA00037106"/>
    </source>
</evidence>
<dbReference type="STRING" id="702114.A1355_22000"/>
<dbReference type="OrthoDB" id="9815501at2"/>
<dbReference type="SUPFAM" id="SSF47598">
    <property type="entry name" value="Ribbon-helix-helix"/>
    <property type="match status" value="1"/>
</dbReference>
<dbReference type="InterPro" id="IPR038296">
    <property type="entry name" value="ParD_sf"/>
</dbReference>
<accession>A0A177P115</accession>
<evidence type="ECO:0000256" key="3">
    <source>
        <dbReference type="ARBA" id="ARBA00022649"/>
    </source>
</evidence>
<comment type="caution">
    <text evidence="5">The sequence shown here is derived from an EMBL/GenBank/DDBJ whole genome shotgun (WGS) entry which is preliminary data.</text>
</comment>
<protein>
    <recommendedName>
        <fullName evidence="2">Antitoxin ParD</fullName>
    </recommendedName>
</protein>
<dbReference type="InterPro" id="IPR010985">
    <property type="entry name" value="Ribbon_hlx_hlx"/>
</dbReference>
<dbReference type="PANTHER" id="PTHR36582">
    <property type="entry name" value="ANTITOXIN PARD"/>
    <property type="match status" value="1"/>
</dbReference>
<comment type="similarity">
    <text evidence="1">Belongs to the ParD antitoxin family.</text>
</comment>
<dbReference type="EMBL" id="LUUK01000066">
    <property type="protein sequence ID" value="OAI23099.1"/>
    <property type="molecule type" value="Genomic_DNA"/>
</dbReference>
<dbReference type="RefSeq" id="WP_064026064.1">
    <property type="nucleotide sequence ID" value="NZ_LUUK01000066.1"/>
</dbReference>
<reference evidence="6" key="1">
    <citation type="submission" date="2016-03" db="EMBL/GenBank/DDBJ databases">
        <authorList>
            <person name="Heylen K."/>
            <person name="De Vos P."/>
            <person name="Vekeman B."/>
        </authorList>
    </citation>
    <scope>NUCLEOTIDE SEQUENCE [LARGE SCALE GENOMIC DNA]</scope>
    <source>
        <strain evidence="6">R-45383</strain>
    </source>
</reference>
<evidence type="ECO:0000313" key="6">
    <source>
        <dbReference type="Proteomes" id="UP000077628"/>
    </source>
</evidence>
<name>A0A177P115_9GAMM</name>
<comment type="function">
    <text evidence="4">Antitoxin component of a type II toxin-antitoxin (TA) system. Neutralizes the effect of toxin ParE.</text>
</comment>
<dbReference type="PANTHER" id="PTHR36582:SF2">
    <property type="entry name" value="ANTITOXIN PARD"/>
    <property type="match status" value="1"/>
</dbReference>
<dbReference type="GO" id="GO:0006355">
    <property type="term" value="P:regulation of DNA-templated transcription"/>
    <property type="evidence" value="ECO:0007669"/>
    <property type="project" value="InterPro"/>
</dbReference>
<dbReference type="InterPro" id="IPR022789">
    <property type="entry name" value="ParD"/>
</dbReference>
<dbReference type="Pfam" id="PF03693">
    <property type="entry name" value="ParD_antitoxin"/>
    <property type="match status" value="1"/>
</dbReference>
<dbReference type="AlphaFoldDB" id="A0A177P115"/>
<sequence>MHKNSSVTLGEHFEGFIASKIKEGRFGSASEANRAGLRLLEEQEMRLAVLRSALEAGEKSPLVESYSLASVLEELDKERLV</sequence>
<dbReference type="Gene3D" id="6.10.10.120">
    <property type="entry name" value="Antitoxin ParD1-like"/>
    <property type="match status" value="1"/>
</dbReference>
<evidence type="ECO:0000313" key="5">
    <source>
        <dbReference type="EMBL" id="OAI23099.1"/>
    </source>
</evidence>
<dbReference type="Proteomes" id="UP000077628">
    <property type="component" value="Unassembled WGS sequence"/>
</dbReference>
<gene>
    <name evidence="5" type="ORF">A1355_22000</name>
</gene>
<evidence type="ECO:0000256" key="1">
    <source>
        <dbReference type="ARBA" id="ARBA00008580"/>
    </source>
</evidence>